<feature type="transmembrane region" description="Helical" evidence="1">
    <location>
        <begin position="232"/>
        <end position="255"/>
    </location>
</feature>
<evidence type="ECO:0000313" key="3">
    <source>
        <dbReference type="Proteomes" id="UP001140206"/>
    </source>
</evidence>
<dbReference type="PANTHER" id="PTHR37244:SF1">
    <property type="entry name" value="NADP-SPECIFIC GLUTAMATE DEHYDROGENASE"/>
    <property type="match status" value="1"/>
</dbReference>
<keyword evidence="1" id="KW-0472">Membrane</keyword>
<keyword evidence="1" id="KW-1133">Transmembrane helix</keyword>
<keyword evidence="1" id="KW-0812">Transmembrane</keyword>
<dbReference type="EMBL" id="JAMFTS010000003">
    <property type="protein sequence ID" value="KAJ4774488.1"/>
    <property type="molecule type" value="Genomic_DNA"/>
</dbReference>
<proteinExistence type="predicted"/>
<reference evidence="2" key="1">
    <citation type="submission" date="2022-08" db="EMBL/GenBank/DDBJ databases">
        <authorList>
            <person name="Marques A."/>
        </authorList>
    </citation>
    <scope>NUCLEOTIDE SEQUENCE</scope>
    <source>
        <strain evidence="2">RhyPub2mFocal</strain>
        <tissue evidence="2">Leaves</tissue>
    </source>
</reference>
<evidence type="ECO:0000256" key="1">
    <source>
        <dbReference type="SAM" id="Phobius"/>
    </source>
</evidence>
<keyword evidence="3" id="KW-1185">Reference proteome</keyword>
<name>A0AAV8E7V3_9POAL</name>
<dbReference type="PANTHER" id="PTHR37244">
    <property type="entry name" value="NADP-SPECIFIC GLUTAMATE DEHYDROGENASE"/>
    <property type="match status" value="1"/>
</dbReference>
<evidence type="ECO:0000313" key="2">
    <source>
        <dbReference type="EMBL" id="KAJ4774488.1"/>
    </source>
</evidence>
<protein>
    <submittedName>
        <fullName evidence="2">Uncharacterized protein</fullName>
    </submittedName>
</protein>
<accession>A0AAV8E7V3</accession>
<sequence>MKYMTPSWSPATSTNAAFPSYHRERLKIRAFYLHLTGVKGSRLPSSLTLVYLPRIDGISAMEVNGSKVRSGAPGIVSLDRVRSNEPGAVFVNTDRVRAGDCARFEAYVGDEKVVNGVFRWGVDGWRIECRCTAEKATAEACEVCVVGESGVVVKEKVDILGKVRRRKGRKRFCSRLEEIPEESDGCECGCCEGGEECDEEETTSSEEEDQVEAADAMMDGWDEMIVPDKAGWVADVGLLVACVGVGLLVSQASLIRSLRRSKFF</sequence>
<gene>
    <name evidence="2" type="ORF">LUZ62_058745</name>
</gene>
<organism evidence="2 3">
    <name type="scientific">Rhynchospora pubera</name>
    <dbReference type="NCBI Taxonomy" id="906938"/>
    <lineage>
        <taxon>Eukaryota</taxon>
        <taxon>Viridiplantae</taxon>
        <taxon>Streptophyta</taxon>
        <taxon>Embryophyta</taxon>
        <taxon>Tracheophyta</taxon>
        <taxon>Spermatophyta</taxon>
        <taxon>Magnoliopsida</taxon>
        <taxon>Liliopsida</taxon>
        <taxon>Poales</taxon>
        <taxon>Cyperaceae</taxon>
        <taxon>Cyperoideae</taxon>
        <taxon>Rhynchosporeae</taxon>
        <taxon>Rhynchospora</taxon>
    </lineage>
</organism>
<dbReference type="Proteomes" id="UP001140206">
    <property type="component" value="Chromosome 3"/>
</dbReference>
<comment type="caution">
    <text evidence="2">The sequence shown here is derived from an EMBL/GenBank/DDBJ whole genome shotgun (WGS) entry which is preliminary data.</text>
</comment>
<dbReference type="AlphaFoldDB" id="A0AAV8E7V3"/>